<dbReference type="PIRSF" id="PIRSF006060">
    <property type="entry name" value="AA_transporter"/>
    <property type="match status" value="1"/>
</dbReference>
<keyword evidence="2 5" id="KW-0812">Transmembrane</keyword>
<comment type="subcellular location">
    <subcellularLocation>
        <location evidence="1">Membrane</location>
        <topology evidence="1">Multi-pass membrane protein</topology>
    </subcellularLocation>
</comment>
<evidence type="ECO:0000256" key="4">
    <source>
        <dbReference type="ARBA" id="ARBA00023136"/>
    </source>
</evidence>
<keyword evidence="8" id="KW-1185">Reference proteome</keyword>
<keyword evidence="4 5" id="KW-0472">Membrane</keyword>
<dbReference type="KEGG" id="pvac:HC248_02444"/>
<evidence type="ECO:0000259" key="6">
    <source>
        <dbReference type="Pfam" id="PF00324"/>
    </source>
</evidence>
<feature type="transmembrane region" description="Helical" evidence="5">
    <location>
        <begin position="345"/>
        <end position="365"/>
    </location>
</feature>
<feature type="transmembrane region" description="Helical" evidence="5">
    <location>
        <begin position="9"/>
        <end position="31"/>
    </location>
</feature>
<protein>
    <submittedName>
        <fullName evidence="7">L-methionine/branched-chain amino acid exporter YjeH</fullName>
    </submittedName>
</protein>
<feature type="transmembrane region" description="Helical" evidence="5">
    <location>
        <begin position="149"/>
        <end position="168"/>
    </location>
</feature>
<feature type="transmembrane region" description="Helical" evidence="5">
    <location>
        <begin position="85"/>
        <end position="112"/>
    </location>
</feature>
<organism evidence="7 8">
    <name type="scientific">Polaromonas vacuolata</name>
    <dbReference type="NCBI Taxonomy" id="37448"/>
    <lineage>
        <taxon>Bacteria</taxon>
        <taxon>Pseudomonadati</taxon>
        <taxon>Pseudomonadota</taxon>
        <taxon>Betaproteobacteria</taxon>
        <taxon>Burkholderiales</taxon>
        <taxon>Comamonadaceae</taxon>
        <taxon>Polaromonas</taxon>
    </lineage>
</organism>
<evidence type="ECO:0000313" key="8">
    <source>
        <dbReference type="Proteomes" id="UP000502041"/>
    </source>
</evidence>
<gene>
    <name evidence="7" type="primary">yjeH</name>
    <name evidence="7" type="ORF">HC248_02444</name>
</gene>
<dbReference type="PANTHER" id="PTHR42770">
    <property type="entry name" value="AMINO ACID TRANSPORTER-RELATED"/>
    <property type="match status" value="1"/>
</dbReference>
<feature type="transmembrane region" description="Helical" evidence="5">
    <location>
        <begin position="43"/>
        <end position="64"/>
    </location>
</feature>
<dbReference type="InterPro" id="IPR004841">
    <property type="entry name" value="AA-permease/SLC12A_dom"/>
</dbReference>
<evidence type="ECO:0000256" key="2">
    <source>
        <dbReference type="ARBA" id="ARBA00022692"/>
    </source>
</evidence>
<feature type="transmembrane region" description="Helical" evidence="5">
    <location>
        <begin position="272"/>
        <end position="297"/>
    </location>
</feature>
<keyword evidence="3 5" id="KW-1133">Transmembrane helix</keyword>
<dbReference type="Pfam" id="PF00324">
    <property type="entry name" value="AA_permease"/>
    <property type="match status" value="1"/>
</dbReference>
<dbReference type="EMBL" id="CP051461">
    <property type="protein sequence ID" value="QJC57128.1"/>
    <property type="molecule type" value="Genomic_DNA"/>
</dbReference>
<dbReference type="PANTHER" id="PTHR42770:SF13">
    <property type="entry name" value="L-METHIONINE_BRANCHED-CHAIN AMINO ACID EXPORTER YJEH"/>
    <property type="match status" value="1"/>
</dbReference>
<dbReference type="AlphaFoldDB" id="A0A6H2HB74"/>
<name>A0A6H2HB74_9BURK</name>
<dbReference type="InterPro" id="IPR050367">
    <property type="entry name" value="APC_superfamily"/>
</dbReference>
<feature type="transmembrane region" description="Helical" evidence="5">
    <location>
        <begin position="222"/>
        <end position="243"/>
    </location>
</feature>
<dbReference type="Gene3D" id="1.20.1740.10">
    <property type="entry name" value="Amino acid/polyamine transporter I"/>
    <property type="match status" value="1"/>
</dbReference>
<sequence>MIKKAPKKVGLIVATAMSITIVVGAGLLALPGLSYSLAGRLGYLPWIIVALVMLPLLEIFSFFAKNNPSAGGVVAYVRTSLGDRFGAMSEVIVLGTFTLGIPAIALIGSGYLQQIFPNASLSQTSIGVISLAYLAGLIGLRISGAIQTAIAALIVVGLLGIGAGYLLTAAQPRAALLSADVITQDWHGVAAAIPVVLFAFSGWEMTAFLAEDMEDPKRVMPISIWASFVIVTLMYIFIAWIVATYANSDEGWTTAPFVYLARGWLGNIGADIVAIIAVFLVLANVIAAFFSASRGIFSAGRDGLLPRLIGTLDKRQQPFMAMTCTYSLFISVILLMSFTKISVATLLQLAGQNFFVLYLFAALGYTKLHAKKAQKWIGYLGVASVLAMMSLFSIPGLVYCVLLASIGWWLSCPQAFTNKAD</sequence>
<evidence type="ECO:0000256" key="1">
    <source>
        <dbReference type="ARBA" id="ARBA00004141"/>
    </source>
</evidence>
<feature type="domain" description="Amino acid permease/ SLC12A" evidence="6">
    <location>
        <begin position="15"/>
        <end position="406"/>
    </location>
</feature>
<evidence type="ECO:0000256" key="3">
    <source>
        <dbReference type="ARBA" id="ARBA00022989"/>
    </source>
</evidence>
<evidence type="ECO:0000313" key="7">
    <source>
        <dbReference type="EMBL" id="QJC57128.1"/>
    </source>
</evidence>
<feature type="transmembrane region" description="Helical" evidence="5">
    <location>
        <begin position="318"/>
        <end position="339"/>
    </location>
</feature>
<accession>A0A6H2HB74</accession>
<feature type="transmembrane region" description="Helical" evidence="5">
    <location>
        <begin position="377"/>
        <end position="410"/>
    </location>
</feature>
<evidence type="ECO:0000256" key="5">
    <source>
        <dbReference type="SAM" id="Phobius"/>
    </source>
</evidence>
<proteinExistence type="predicted"/>
<dbReference type="Proteomes" id="UP000502041">
    <property type="component" value="Chromosome"/>
</dbReference>
<dbReference type="GO" id="GO:0055085">
    <property type="term" value="P:transmembrane transport"/>
    <property type="evidence" value="ECO:0007669"/>
    <property type="project" value="InterPro"/>
</dbReference>
<feature type="transmembrane region" description="Helical" evidence="5">
    <location>
        <begin position="124"/>
        <end position="142"/>
    </location>
</feature>
<reference evidence="7 8" key="1">
    <citation type="submission" date="2020-04" db="EMBL/GenBank/DDBJ databases">
        <title>Complete genome of a Psychrophilic, Marine, Gas Vacuolate Bacterium Polaromonas vacuolata KCTC 22033T.</title>
        <authorList>
            <person name="Hwang K."/>
            <person name="Kim K.M."/>
        </authorList>
    </citation>
    <scope>NUCLEOTIDE SEQUENCE [LARGE SCALE GENOMIC DNA]</scope>
    <source>
        <strain evidence="7 8">KCTC 22033</strain>
    </source>
</reference>
<dbReference type="RefSeq" id="WP_168922686.1">
    <property type="nucleotide sequence ID" value="NZ_CP051461.1"/>
</dbReference>
<feature type="transmembrane region" description="Helical" evidence="5">
    <location>
        <begin position="188"/>
        <end position="210"/>
    </location>
</feature>
<dbReference type="GO" id="GO:0016020">
    <property type="term" value="C:membrane"/>
    <property type="evidence" value="ECO:0007669"/>
    <property type="project" value="UniProtKB-SubCell"/>
</dbReference>